<reference evidence="2 3" key="1">
    <citation type="submission" date="2018-09" db="EMBL/GenBank/DDBJ databases">
        <title>Genome sequencing of strain 1JSPR-7.</title>
        <authorList>
            <person name="Heo J."/>
            <person name="Kim S.-J."/>
            <person name="Kwon S.-W."/>
        </authorList>
    </citation>
    <scope>NUCLEOTIDE SEQUENCE [LARGE SCALE GENOMIC DNA]</scope>
    <source>
        <strain evidence="2 3">1JSPR-7</strain>
    </source>
</reference>
<name>A0A387BJX1_9LACT</name>
<evidence type="ECO:0000313" key="2">
    <source>
        <dbReference type="EMBL" id="AYG01539.1"/>
    </source>
</evidence>
<gene>
    <name evidence="2" type="ORF">D7I46_10975</name>
</gene>
<sequence>MKTEITETDFQKLLQIALQSLTIQRTLLENEAAELNNELRTLERDDDLEKLDRALIALNRDYEHYLAMVDNKHPFKLDAYYE</sequence>
<accession>A0A387BJX1</accession>
<keyword evidence="3" id="KW-1185">Reference proteome</keyword>
<dbReference type="KEGG" id="lact:D7I46_10975"/>
<dbReference type="RefSeq" id="WP_120772909.1">
    <property type="nucleotide sequence ID" value="NZ_CP032627.1"/>
</dbReference>
<proteinExistence type="predicted"/>
<protein>
    <submittedName>
        <fullName evidence="2">Uncharacterized protein</fullName>
    </submittedName>
</protein>
<organism evidence="2 3">
    <name type="scientific">Lactococcus allomyrinae</name>
    <dbReference type="NCBI Taxonomy" id="2419773"/>
    <lineage>
        <taxon>Bacteria</taxon>
        <taxon>Bacillati</taxon>
        <taxon>Bacillota</taxon>
        <taxon>Bacilli</taxon>
        <taxon>Lactobacillales</taxon>
        <taxon>Streptococcaceae</taxon>
        <taxon>Lactococcus</taxon>
    </lineage>
</organism>
<dbReference type="Proteomes" id="UP000269374">
    <property type="component" value="Chromosome"/>
</dbReference>
<dbReference type="AlphaFoldDB" id="A0A387BJX1"/>
<evidence type="ECO:0000313" key="3">
    <source>
        <dbReference type="Proteomes" id="UP000269374"/>
    </source>
</evidence>
<feature type="coiled-coil region" evidence="1">
    <location>
        <begin position="18"/>
        <end position="52"/>
    </location>
</feature>
<evidence type="ECO:0000256" key="1">
    <source>
        <dbReference type="SAM" id="Coils"/>
    </source>
</evidence>
<keyword evidence="1" id="KW-0175">Coiled coil</keyword>
<dbReference type="EMBL" id="CP032627">
    <property type="protein sequence ID" value="AYG01539.1"/>
    <property type="molecule type" value="Genomic_DNA"/>
</dbReference>